<evidence type="ECO:0000313" key="2">
    <source>
        <dbReference type="Proteomes" id="UP000320239"/>
    </source>
</evidence>
<proteinExistence type="predicted"/>
<reference evidence="1 2" key="1">
    <citation type="submission" date="2019-06" db="EMBL/GenBank/DDBJ databases">
        <title>Sequencing the genomes of 1000 actinobacteria strains.</title>
        <authorList>
            <person name="Klenk H.-P."/>
        </authorList>
    </citation>
    <scope>NUCLEOTIDE SEQUENCE [LARGE SCALE GENOMIC DNA]</scope>
    <source>
        <strain evidence="1 2">DSM 43866</strain>
    </source>
</reference>
<accession>A0A561VCL6</accession>
<dbReference type="AlphaFoldDB" id="A0A561VCL6"/>
<sequence>MPLLARLAAHTGGPQEKTGTDALGLVLEDPDAARAFTAALRTGFPELPEEIRFVTQRGSEGTRPDVLGLHHDREVLVVEGKFWAGLTEAQADGGYLRRLEREHRLRDPGHRCPGVLLWVCPPRRATQLWREVLRLSGAQEMPAADAVTWRFARTGAGQGVALVSWPALCATLEPAGGRELAEDVRQLKHFVDAVDRNAFVPWTVEQITDQETPRRQHELYRLTADVRERAQRRGVLDRAGKNAPSRAGSAVGCVVHLGGHWTAFQVSPALQAEYGVSPWWLRWWRGAGVAREALRRHGLVELRDGCAVPVPLRAGATRDQVIEETVEWFAGLAPLLRAARAERARRGAAVADDEDAETDRAGD</sequence>
<dbReference type="OrthoDB" id="9804439at2"/>
<dbReference type="Proteomes" id="UP000320239">
    <property type="component" value="Unassembled WGS sequence"/>
</dbReference>
<protein>
    <recommendedName>
        <fullName evidence="3">PD-(D/E)XK nuclease superfamily protein</fullName>
    </recommendedName>
</protein>
<gene>
    <name evidence="1" type="ORF">FHX34_10852</name>
</gene>
<dbReference type="RefSeq" id="WP_145831123.1">
    <property type="nucleotide sequence ID" value="NZ_BOMX01000156.1"/>
</dbReference>
<name>A0A561VCL6_ACTTI</name>
<evidence type="ECO:0000313" key="1">
    <source>
        <dbReference type="EMBL" id="TWG09337.1"/>
    </source>
</evidence>
<keyword evidence="2" id="KW-1185">Reference proteome</keyword>
<dbReference type="EMBL" id="VIWY01000008">
    <property type="protein sequence ID" value="TWG09337.1"/>
    <property type="molecule type" value="Genomic_DNA"/>
</dbReference>
<comment type="caution">
    <text evidence="1">The sequence shown here is derived from an EMBL/GenBank/DDBJ whole genome shotgun (WGS) entry which is preliminary data.</text>
</comment>
<organism evidence="1 2">
    <name type="scientific">Actinoplanes teichomyceticus</name>
    <dbReference type="NCBI Taxonomy" id="1867"/>
    <lineage>
        <taxon>Bacteria</taxon>
        <taxon>Bacillati</taxon>
        <taxon>Actinomycetota</taxon>
        <taxon>Actinomycetes</taxon>
        <taxon>Micromonosporales</taxon>
        <taxon>Micromonosporaceae</taxon>
        <taxon>Actinoplanes</taxon>
    </lineage>
</organism>
<evidence type="ECO:0008006" key="3">
    <source>
        <dbReference type="Google" id="ProtNLM"/>
    </source>
</evidence>